<dbReference type="Proteomes" id="UP001054252">
    <property type="component" value="Unassembled WGS sequence"/>
</dbReference>
<keyword evidence="2" id="KW-1185">Reference proteome</keyword>
<reference evidence="1 2" key="1">
    <citation type="journal article" date="2021" name="Commun. Biol.">
        <title>The genome of Shorea leprosula (Dipterocarpaceae) highlights the ecological relevance of drought in aseasonal tropical rainforests.</title>
        <authorList>
            <person name="Ng K.K.S."/>
            <person name="Kobayashi M.J."/>
            <person name="Fawcett J.A."/>
            <person name="Hatakeyama M."/>
            <person name="Paape T."/>
            <person name="Ng C.H."/>
            <person name="Ang C.C."/>
            <person name="Tnah L.H."/>
            <person name="Lee C.T."/>
            <person name="Nishiyama T."/>
            <person name="Sese J."/>
            <person name="O'Brien M.J."/>
            <person name="Copetti D."/>
            <person name="Mohd Noor M.I."/>
            <person name="Ong R.C."/>
            <person name="Putra M."/>
            <person name="Sireger I.Z."/>
            <person name="Indrioko S."/>
            <person name="Kosugi Y."/>
            <person name="Izuno A."/>
            <person name="Isagi Y."/>
            <person name="Lee S.L."/>
            <person name="Shimizu K.K."/>
        </authorList>
    </citation>
    <scope>NUCLEOTIDE SEQUENCE [LARGE SCALE GENOMIC DNA]</scope>
    <source>
        <strain evidence="1">214</strain>
    </source>
</reference>
<organism evidence="1 2">
    <name type="scientific">Rubroshorea leprosula</name>
    <dbReference type="NCBI Taxonomy" id="152421"/>
    <lineage>
        <taxon>Eukaryota</taxon>
        <taxon>Viridiplantae</taxon>
        <taxon>Streptophyta</taxon>
        <taxon>Embryophyta</taxon>
        <taxon>Tracheophyta</taxon>
        <taxon>Spermatophyta</taxon>
        <taxon>Magnoliopsida</taxon>
        <taxon>eudicotyledons</taxon>
        <taxon>Gunneridae</taxon>
        <taxon>Pentapetalae</taxon>
        <taxon>rosids</taxon>
        <taxon>malvids</taxon>
        <taxon>Malvales</taxon>
        <taxon>Dipterocarpaceae</taxon>
        <taxon>Rubroshorea</taxon>
    </lineage>
</organism>
<gene>
    <name evidence="1" type="ORF">SLEP1_g36426</name>
</gene>
<proteinExistence type="predicted"/>
<dbReference type="AlphaFoldDB" id="A0AAV5KRY9"/>
<sequence>MIRKAICALRFSSQEIIKRAVLGALAFCTLRPTLPLSLGHVSFFKAFRRNLSKSK</sequence>
<evidence type="ECO:0000313" key="1">
    <source>
        <dbReference type="EMBL" id="GKV27233.1"/>
    </source>
</evidence>
<dbReference type="EMBL" id="BPVZ01000074">
    <property type="protein sequence ID" value="GKV27233.1"/>
    <property type="molecule type" value="Genomic_DNA"/>
</dbReference>
<accession>A0AAV5KRY9</accession>
<evidence type="ECO:0000313" key="2">
    <source>
        <dbReference type="Proteomes" id="UP001054252"/>
    </source>
</evidence>
<protein>
    <submittedName>
        <fullName evidence="1">Uncharacterized protein</fullName>
    </submittedName>
</protein>
<name>A0AAV5KRY9_9ROSI</name>
<comment type="caution">
    <text evidence="1">The sequence shown here is derived from an EMBL/GenBank/DDBJ whole genome shotgun (WGS) entry which is preliminary data.</text>
</comment>